<keyword evidence="1" id="KW-0812">Transmembrane</keyword>
<organism evidence="2 3">
    <name type="scientific">Cobetia amphilecti</name>
    <dbReference type="NCBI Taxonomy" id="1055104"/>
    <lineage>
        <taxon>Bacteria</taxon>
        <taxon>Pseudomonadati</taxon>
        <taxon>Pseudomonadota</taxon>
        <taxon>Gammaproteobacteria</taxon>
        <taxon>Oceanospirillales</taxon>
        <taxon>Halomonadaceae</taxon>
        <taxon>Cobetia</taxon>
    </lineage>
</organism>
<dbReference type="Proteomes" id="UP001170481">
    <property type="component" value="Unassembled WGS sequence"/>
</dbReference>
<dbReference type="RefSeq" id="WP_175089961.1">
    <property type="nucleotide sequence ID" value="NZ_JAUORK010000025.1"/>
</dbReference>
<proteinExistence type="predicted"/>
<comment type="caution">
    <text evidence="2">The sequence shown here is derived from an EMBL/GenBank/DDBJ whole genome shotgun (WGS) entry which is preliminary data.</text>
</comment>
<accession>A0AAP4U141</accession>
<reference evidence="2" key="1">
    <citation type="submission" date="2023-07" db="EMBL/GenBank/DDBJ databases">
        <title>Genome content predicts the carbon catabolic preferences of heterotrophic bacteria.</title>
        <authorList>
            <person name="Gralka M."/>
        </authorList>
    </citation>
    <scope>NUCLEOTIDE SEQUENCE</scope>
    <source>
        <strain evidence="2">C2R13</strain>
    </source>
</reference>
<evidence type="ECO:0000313" key="2">
    <source>
        <dbReference type="EMBL" id="MDO6673469.1"/>
    </source>
</evidence>
<keyword evidence="1" id="KW-0472">Membrane</keyword>
<feature type="transmembrane region" description="Helical" evidence="1">
    <location>
        <begin position="139"/>
        <end position="160"/>
    </location>
</feature>
<gene>
    <name evidence="2" type="ORF">Q4535_15270</name>
</gene>
<evidence type="ECO:0000313" key="3">
    <source>
        <dbReference type="Proteomes" id="UP001170481"/>
    </source>
</evidence>
<name>A0AAP4U141_9GAMM</name>
<dbReference type="EMBL" id="JAUORK010000025">
    <property type="protein sequence ID" value="MDO6673469.1"/>
    <property type="molecule type" value="Genomic_DNA"/>
</dbReference>
<dbReference type="AlphaFoldDB" id="A0AAP4U141"/>
<keyword evidence="1" id="KW-1133">Transmembrane helix</keyword>
<evidence type="ECO:0000256" key="1">
    <source>
        <dbReference type="SAM" id="Phobius"/>
    </source>
</evidence>
<sequence>MALTWGLIIIGIALLLLGGYRWQQAQSFARNSAQVMGEVINHDRTLHVEGRGPIHLPKGGRLSEDEALAMAGLPPGGRFNIESIQYAPVVRYQDQRDGWHEIISPLAVPSPTPAVGESVALVYRLDAPHEASLPGTRGWLIGVPLILGFALCAVGLRLLLRGGGG</sequence>
<protein>
    <submittedName>
        <fullName evidence="2">Uncharacterized protein</fullName>
    </submittedName>
</protein>